<evidence type="ECO:0000313" key="2">
    <source>
        <dbReference type="EMBL" id="MBL0742575.1"/>
    </source>
</evidence>
<dbReference type="SUPFAM" id="SSF54913">
    <property type="entry name" value="GlnB-like"/>
    <property type="match status" value="1"/>
</dbReference>
<dbReference type="InterPro" id="IPR011322">
    <property type="entry name" value="N-reg_PII-like_a/b"/>
</dbReference>
<dbReference type="Gene3D" id="3.30.70.790">
    <property type="entry name" value="UreE, C-terminal domain"/>
    <property type="match status" value="1"/>
</dbReference>
<dbReference type="InterPro" id="IPR018551">
    <property type="entry name" value="DUF2007"/>
</dbReference>
<proteinExistence type="predicted"/>
<protein>
    <submittedName>
        <fullName evidence="2">DUF2007 domain-containing protein</fullName>
    </submittedName>
</protein>
<name>A0ABS1KT05_9BACT</name>
<dbReference type="EMBL" id="JAERRB010000004">
    <property type="protein sequence ID" value="MBL0742575.1"/>
    <property type="molecule type" value="Genomic_DNA"/>
</dbReference>
<evidence type="ECO:0000313" key="3">
    <source>
        <dbReference type="Proteomes" id="UP000613030"/>
    </source>
</evidence>
<dbReference type="RefSeq" id="WP_202010939.1">
    <property type="nucleotide sequence ID" value="NZ_JAERRB010000004.1"/>
</dbReference>
<dbReference type="Pfam" id="PF09413">
    <property type="entry name" value="DUF2007"/>
    <property type="match status" value="1"/>
</dbReference>
<organism evidence="2 3">
    <name type="scientific">Chryseolinea lacunae</name>
    <dbReference type="NCBI Taxonomy" id="2801331"/>
    <lineage>
        <taxon>Bacteria</taxon>
        <taxon>Pseudomonadati</taxon>
        <taxon>Bacteroidota</taxon>
        <taxon>Cytophagia</taxon>
        <taxon>Cytophagales</taxon>
        <taxon>Fulvivirgaceae</taxon>
        <taxon>Chryseolinea</taxon>
    </lineage>
</organism>
<feature type="domain" description="DUF2007" evidence="1">
    <location>
        <begin position="12"/>
        <end position="73"/>
    </location>
</feature>
<keyword evidence="3" id="KW-1185">Reference proteome</keyword>
<sequence>MSGPETIIAFRQFDNAIEANIAKAKLDAYGIACFLTEENMANLYPGAHSMMIIHVRLHLFAHDAERAGQLLEEQNLMVDDTGNTCPQCFSKNVVRDFPNRFNMKITSLLNVVFFGIFFPHEKVFRCGDCNHEFDE</sequence>
<evidence type="ECO:0000259" key="1">
    <source>
        <dbReference type="Pfam" id="PF09413"/>
    </source>
</evidence>
<gene>
    <name evidence="2" type="ORF">JI741_15205</name>
</gene>
<reference evidence="2 3" key="1">
    <citation type="submission" date="2021-01" db="EMBL/GenBank/DDBJ databases">
        <title>Chryseolinea sp. Jin1 Genome sequencing and assembly.</title>
        <authorList>
            <person name="Kim I."/>
        </authorList>
    </citation>
    <scope>NUCLEOTIDE SEQUENCE [LARGE SCALE GENOMIC DNA]</scope>
    <source>
        <strain evidence="2 3">Jin1</strain>
    </source>
</reference>
<comment type="caution">
    <text evidence="2">The sequence shown here is derived from an EMBL/GenBank/DDBJ whole genome shotgun (WGS) entry which is preliminary data.</text>
</comment>
<accession>A0ABS1KT05</accession>
<dbReference type="Proteomes" id="UP000613030">
    <property type="component" value="Unassembled WGS sequence"/>
</dbReference>